<proteinExistence type="predicted"/>
<dbReference type="InterPro" id="IPR021362">
    <property type="entry name" value="DUF2834"/>
</dbReference>
<evidence type="ECO:0000256" key="1">
    <source>
        <dbReference type="SAM" id="Phobius"/>
    </source>
</evidence>
<name>A0A1N7KQV9_9RHOB</name>
<dbReference type="Proteomes" id="UP000186098">
    <property type="component" value="Unassembled WGS sequence"/>
</dbReference>
<evidence type="ECO:0000313" key="2">
    <source>
        <dbReference type="EMBL" id="SIS63886.1"/>
    </source>
</evidence>
<dbReference type="Pfam" id="PF11196">
    <property type="entry name" value="DUF2834"/>
    <property type="match status" value="1"/>
</dbReference>
<keyword evidence="3" id="KW-1185">Reference proteome</keyword>
<keyword evidence="1" id="KW-0472">Membrane</keyword>
<feature type="transmembrane region" description="Helical" evidence="1">
    <location>
        <begin position="49"/>
        <end position="67"/>
    </location>
</feature>
<dbReference type="RefSeq" id="WP_076363777.1">
    <property type="nucleotide sequence ID" value="NZ_FTOM01000002.1"/>
</dbReference>
<sequence>MSWLRTLYLSLSVLGAALTLPHFVAYLWMNGWDWRDMIAAWFQNSSVRGVTFDVLVAAVTASIWIVADTTLRRAPRGLWALPVIWGVGLGCGLPLYLYIRSRPLA</sequence>
<dbReference type="OrthoDB" id="2619901at2"/>
<keyword evidence="1" id="KW-0812">Transmembrane</keyword>
<keyword evidence="1" id="KW-1133">Transmembrane helix</keyword>
<organism evidence="2 3">
    <name type="scientific">Phaeovulum vinaykumarii</name>
    <dbReference type="NCBI Taxonomy" id="407234"/>
    <lineage>
        <taxon>Bacteria</taxon>
        <taxon>Pseudomonadati</taxon>
        <taxon>Pseudomonadota</taxon>
        <taxon>Alphaproteobacteria</taxon>
        <taxon>Rhodobacterales</taxon>
        <taxon>Paracoccaceae</taxon>
        <taxon>Phaeovulum</taxon>
    </lineage>
</organism>
<evidence type="ECO:0008006" key="4">
    <source>
        <dbReference type="Google" id="ProtNLM"/>
    </source>
</evidence>
<feature type="transmembrane region" description="Helical" evidence="1">
    <location>
        <begin position="7"/>
        <end position="29"/>
    </location>
</feature>
<accession>A0A1N7KQV9</accession>
<protein>
    <recommendedName>
        <fullName evidence="4">DUF2834 domain-containing protein</fullName>
    </recommendedName>
</protein>
<dbReference type="AlphaFoldDB" id="A0A1N7KQV9"/>
<dbReference type="EMBL" id="FTOM01000002">
    <property type="protein sequence ID" value="SIS63886.1"/>
    <property type="molecule type" value="Genomic_DNA"/>
</dbReference>
<gene>
    <name evidence="2" type="ORF">SAMN05421795_10256</name>
</gene>
<reference evidence="3" key="1">
    <citation type="submission" date="2017-01" db="EMBL/GenBank/DDBJ databases">
        <authorList>
            <person name="Varghese N."/>
            <person name="Submissions S."/>
        </authorList>
    </citation>
    <scope>NUCLEOTIDE SEQUENCE [LARGE SCALE GENOMIC DNA]</scope>
    <source>
        <strain evidence="3">DSM 18714</strain>
    </source>
</reference>
<evidence type="ECO:0000313" key="3">
    <source>
        <dbReference type="Proteomes" id="UP000186098"/>
    </source>
</evidence>
<feature type="transmembrane region" description="Helical" evidence="1">
    <location>
        <begin position="79"/>
        <end position="99"/>
    </location>
</feature>
<dbReference type="STRING" id="407234.SAMN05421795_10256"/>